<dbReference type="RefSeq" id="XP_008881505.1">
    <property type="nucleotide sequence ID" value="XM_008883283.1"/>
</dbReference>
<evidence type="ECO:0000313" key="1">
    <source>
        <dbReference type="EMBL" id="ETV89863.1"/>
    </source>
</evidence>
<name>A0A024T7N4_9STRA</name>
<protein>
    <submittedName>
        <fullName evidence="1">Uncharacterized protein</fullName>
    </submittedName>
</protein>
<reference evidence="1" key="1">
    <citation type="submission" date="2013-12" db="EMBL/GenBank/DDBJ databases">
        <title>The Genome Sequence of Aphanomyces invadans NJM9701.</title>
        <authorList>
            <consortium name="The Broad Institute Genomics Platform"/>
            <person name="Russ C."/>
            <person name="Tyler B."/>
            <person name="van West P."/>
            <person name="Dieguez-Uribeondo J."/>
            <person name="Young S.K."/>
            <person name="Zeng Q."/>
            <person name="Gargeya S."/>
            <person name="Fitzgerald M."/>
            <person name="Abouelleil A."/>
            <person name="Alvarado L."/>
            <person name="Chapman S.B."/>
            <person name="Gainer-Dewar J."/>
            <person name="Goldberg J."/>
            <person name="Griggs A."/>
            <person name="Gujja S."/>
            <person name="Hansen M."/>
            <person name="Howarth C."/>
            <person name="Imamovic A."/>
            <person name="Ireland A."/>
            <person name="Larimer J."/>
            <person name="McCowan C."/>
            <person name="Murphy C."/>
            <person name="Pearson M."/>
            <person name="Poon T.W."/>
            <person name="Priest M."/>
            <person name="Roberts A."/>
            <person name="Saif S."/>
            <person name="Shea T."/>
            <person name="Sykes S."/>
            <person name="Wortman J."/>
            <person name="Nusbaum C."/>
            <person name="Birren B."/>
        </authorList>
    </citation>
    <scope>NUCLEOTIDE SEQUENCE [LARGE SCALE GENOMIC DNA]</scope>
    <source>
        <strain evidence="1">NJM9701</strain>
    </source>
</reference>
<feature type="non-terminal residue" evidence="1">
    <location>
        <position position="1"/>
    </location>
</feature>
<organism evidence="1">
    <name type="scientific">Aphanomyces invadans</name>
    <dbReference type="NCBI Taxonomy" id="157072"/>
    <lineage>
        <taxon>Eukaryota</taxon>
        <taxon>Sar</taxon>
        <taxon>Stramenopiles</taxon>
        <taxon>Oomycota</taxon>
        <taxon>Saprolegniomycetes</taxon>
        <taxon>Saprolegniales</taxon>
        <taxon>Verrucalvaceae</taxon>
        <taxon>Aphanomyces</taxon>
    </lineage>
</organism>
<dbReference type="GeneID" id="20092349"/>
<accession>A0A024T7N4</accession>
<dbReference type="EMBL" id="KI914263">
    <property type="protein sequence ID" value="ETV89863.1"/>
    <property type="molecule type" value="Genomic_DNA"/>
</dbReference>
<proteinExistence type="predicted"/>
<dbReference type="AlphaFoldDB" id="A0A024T7N4"/>
<gene>
    <name evidence="1" type="ORF">H310_15299</name>
</gene>
<dbReference type="VEuPathDB" id="FungiDB:H310_15299"/>
<sequence length="50" mass="5674">DPVELDINDYGEKFGVDLMMWAVLLDKEYNGVAAHIRAIHPKTEGSEWLS</sequence>